<dbReference type="EMBL" id="JBJQOH010000003">
    <property type="protein sequence ID" value="KAL3694270.1"/>
    <property type="molecule type" value="Genomic_DNA"/>
</dbReference>
<keyword evidence="8" id="KW-0677">Repeat</keyword>
<keyword evidence="10" id="KW-0449">Lipoprotein</keyword>
<feature type="repeat" description="ARM" evidence="12">
    <location>
        <begin position="186"/>
        <end position="215"/>
    </location>
</feature>
<feature type="repeat" description="ARM" evidence="12">
    <location>
        <begin position="948"/>
        <end position="991"/>
    </location>
</feature>
<accession>A0ABD3HVG6</accession>
<feature type="compositionally biased region" description="Basic and acidic residues" evidence="13">
    <location>
        <begin position="690"/>
        <end position="704"/>
    </location>
</feature>
<evidence type="ECO:0000256" key="2">
    <source>
        <dbReference type="ARBA" id="ARBA00004216"/>
    </source>
</evidence>
<evidence type="ECO:0000256" key="4">
    <source>
        <dbReference type="ARBA" id="ARBA00005462"/>
    </source>
</evidence>
<dbReference type="InterPro" id="IPR011990">
    <property type="entry name" value="TPR-like_helical_dom_sf"/>
</dbReference>
<dbReference type="PROSITE" id="PS50176">
    <property type="entry name" value="ARM_REPEAT"/>
    <property type="match status" value="6"/>
</dbReference>
<protein>
    <recommendedName>
        <fullName evidence="6">Protein unc-45 homolog B</fullName>
    </recommendedName>
    <alternativeName>
        <fullName evidence="11">Vacuolar protein 8</fullName>
    </alternativeName>
</protein>
<dbReference type="InterPro" id="IPR016024">
    <property type="entry name" value="ARM-type_fold"/>
</dbReference>
<dbReference type="Pfam" id="PF04826">
    <property type="entry name" value="Arm_2"/>
    <property type="match status" value="1"/>
</dbReference>
<evidence type="ECO:0000313" key="16">
    <source>
        <dbReference type="Proteomes" id="UP001633002"/>
    </source>
</evidence>
<feature type="repeat" description="ARM" evidence="12">
    <location>
        <begin position="275"/>
        <end position="314"/>
    </location>
</feature>
<comment type="similarity">
    <text evidence="5">Belongs to the eutherian X-chromosome-specific Armcx family.</text>
</comment>
<comment type="similarity">
    <text evidence="4">Belongs to the beta-catenin family.</text>
</comment>
<dbReference type="Gene3D" id="1.25.10.10">
    <property type="entry name" value="Leucine-rich Repeat Variant"/>
    <property type="match status" value="4"/>
</dbReference>
<feature type="region of interest" description="Disordered" evidence="13">
    <location>
        <begin position="1279"/>
        <end position="1302"/>
    </location>
</feature>
<dbReference type="InterPro" id="IPR000225">
    <property type="entry name" value="Armadillo"/>
</dbReference>
<evidence type="ECO:0000256" key="11">
    <source>
        <dbReference type="ARBA" id="ARBA00026209"/>
    </source>
</evidence>
<evidence type="ECO:0000256" key="7">
    <source>
        <dbReference type="ARBA" id="ARBA00022554"/>
    </source>
</evidence>
<evidence type="ECO:0000259" key="14">
    <source>
        <dbReference type="Pfam" id="PF04826"/>
    </source>
</evidence>
<dbReference type="SUPFAM" id="SSF48452">
    <property type="entry name" value="TPR-like"/>
    <property type="match status" value="1"/>
</dbReference>
<dbReference type="InterPro" id="IPR045156">
    <property type="entry name" value="Vac8"/>
</dbReference>
<dbReference type="InterPro" id="IPR006911">
    <property type="entry name" value="ARM-rpt_dom"/>
</dbReference>
<keyword evidence="7" id="KW-0926">Vacuole</keyword>
<evidence type="ECO:0000256" key="9">
    <source>
        <dbReference type="ARBA" id="ARBA00023136"/>
    </source>
</evidence>
<dbReference type="SUPFAM" id="SSF48371">
    <property type="entry name" value="ARM repeat"/>
    <property type="match status" value="3"/>
</dbReference>
<evidence type="ECO:0000313" key="15">
    <source>
        <dbReference type="EMBL" id="KAL3694270.1"/>
    </source>
</evidence>
<comment type="caution">
    <text evidence="15">The sequence shown here is derived from an EMBL/GenBank/DDBJ whole genome shotgun (WGS) entry which is preliminary data.</text>
</comment>
<organism evidence="15 16">
    <name type="scientific">Riccia sorocarpa</name>
    <dbReference type="NCBI Taxonomy" id="122646"/>
    <lineage>
        <taxon>Eukaryota</taxon>
        <taxon>Viridiplantae</taxon>
        <taxon>Streptophyta</taxon>
        <taxon>Embryophyta</taxon>
        <taxon>Marchantiophyta</taxon>
        <taxon>Marchantiopsida</taxon>
        <taxon>Marchantiidae</taxon>
        <taxon>Marchantiales</taxon>
        <taxon>Ricciaceae</taxon>
        <taxon>Riccia</taxon>
    </lineage>
</organism>
<gene>
    <name evidence="15" type="ORF">R1sor_007921</name>
</gene>
<evidence type="ECO:0000256" key="6">
    <source>
        <dbReference type="ARBA" id="ARBA00020768"/>
    </source>
</evidence>
<evidence type="ECO:0000256" key="13">
    <source>
        <dbReference type="SAM" id="MobiDB-lite"/>
    </source>
</evidence>
<keyword evidence="9" id="KW-0472">Membrane</keyword>
<feature type="repeat" description="ARM" evidence="12">
    <location>
        <begin position="498"/>
        <end position="541"/>
    </location>
</feature>
<feature type="repeat" description="ARM" evidence="12">
    <location>
        <begin position="991"/>
        <end position="1034"/>
    </location>
</feature>
<feature type="compositionally biased region" description="Basic and acidic residues" evidence="13">
    <location>
        <begin position="1283"/>
        <end position="1292"/>
    </location>
</feature>
<evidence type="ECO:0000256" key="8">
    <source>
        <dbReference type="ARBA" id="ARBA00022737"/>
    </source>
</evidence>
<dbReference type="Gene3D" id="1.25.40.10">
    <property type="entry name" value="Tetratricopeptide repeat domain"/>
    <property type="match status" value="2"/>
</dbReference>
<evidence type="ECO:0000256" key="12">
    <source>
        <dbReference type="PROSITE-ProRule" id="PRU00259"/>
    </source>
</evidence>
<dbReference type="InterPro" id="IPR019734">
    <property type="entry name" value="TPR_rpt"/>
</dbReference>
<evidence type="ECO:0000256" key="1">
    <source>
        <dbReference type="ARBA" id="ARBA00004161"/>
    </source>
</evidence>
<name>A0ABD3HVG6_9MARC</name>
<comment type="subcellular location">
    <subcellularLocation>
        <location evidence="1">Cytoplasm</location>
        <location evidence="1">Myofibril</location>
        <location evidence="1">Sarcomere</location>
        <location evidence="1">A band</location>
    </subcellularLocation>
    <subcellularLocation>
        <location evidence="2">Cytoplasm</location>
        <location evidence="2">Myofibril</location>
        <location evidence="2">Sarcomere</location>
        <location evidence="2">Z line</location>
    </subcellularLocation>
    <subcellularLocation>
        <location evidence="3">Vacuole membrane</location>
        <topology evidence="3">Lipid-anchor</topology>
    </subcellularLocation>
</comment>
<evidence type="ECO:0000256" key="5">
    <source>
        <dbReference type="ARBA" id="ARBA00010553"/>
    </source>
</evidence>
<dbReference type="Proteomes" id="UP001633002">
    <property type="component" value="Unassembled WGS sequence"/>
</dbReference>
<evidence type="ECO:0000256" key="3">
    <source>
        <dbReference type="ARBA" id="ARBA00004592"/>
    </source>
</evidence>
<feature type="repeat" description="ARM" evidence="12">
    <location>
        <begin position="411"/>
        <end position="454"/>
    </location>
</feature>
<keyword evidence="16" id="KW-1185">Reference proteome</keyword>
<feature type="region of interest" description="Disordered" evidence="13">
    <location>
        <begin position="685"/>
        <end position="704"/>
    </location>
</feature>
<dbReference type="SMART" id="SM00028">
    <property type="entry name" value="TPR"/>
    <property type="match status" value="4"/>
</dbReference>
<sequence length="1507" mass="165483">MAVSGGDSSELALGRRSNDLPAVVVMDSRSSEMGYIMGLAFADEDESPSPRRSFGKESGGLLQEVPARAWGKDVQTGRLSHVVIAVDARADPSWRRTKPQKGVKGLVRRLGTKAWKNCFRPCVAVDSSERASIDLGSSSNGDEMLKESVPALFKDECPGLQEQAMRALLHLSGIYGNPLKIVSFPRALEGIVRLLLKEDEPSLQRLATLTLGNLALRQVTAVASVAMEGLATLLTEKDGEALQLSIQLQEEAASVLANICYAPEGGIHVMNPWTDALEGLIRLLFKHDRKGAQEEATRALVNLALVQENSQKLLDFPAVSVIEGLGGLLSDFERPSVVDNVARAFASLSYAPRNAEKIAKSEHFSLVLKGLVGILMTRKSKDGTPLELAVMTIANLSVTHEVQIQIADFPNVLPELYWCLSFHDDQGVVQHAAMALGNLAIAQENRPKIANHMGMLRALVDVMVDARNPGGQENAVYALGNICHTHEWNQLKIADVPGVMKGLVHLLTSDHNTSSQEQAARLLANLSYPQENSVKIITYPGVLTGLSSLLVKFDNINLLREVTRAFANLTCCKDNRWISSFCTEGLARVLVTYSTKRYVKTSSVQIVEIPESSLDDAEFERGSIFPALESREENGLSQKSDMRDLGDMESRILKVEDVKAEHSSLAVGSPIPPDREQTNQAVRDLLTSTEDDRLDKERERPALEEKRQILAGNARVGERQQMRSFNIPLKKETPAKSDHLIQTDTDKDERIARIENIAKRLSQLAMHSNQSSFESFPEVMLVQTAAEDGEMEEQFLSVDESHLMLEQARPVLPEVTGEEEELRNKAVENLILEQASIALGNLAIHKENKGIIGKCEDAMSGLVGLLPRYDSPRIQENAAWALANLFHEEDGGEMVGTIAELKGSQAIQSLGELLLEKETPLVQEQAARALANLAYFPENQAEIIQLPQGLSGVVDLMANDEHPDVQEKAVRLLTNLTCAKEYMTTIADYPGVVPGLSDLLAKEENPDIQKTAAMCLSNLALAPENLPTLVDSSSAISGVMELLSNDENPAAQEQAAKFIVNIAAVQDATYQLKISEFPGIIPELEKFLFQDENPGVQEQAIKALANLARTPEIQEKVLEEPEALSGIARMLIKDDNSELQLNSVLALKNLSLEIPNLRRIADCPSILAGLARLLSRHGEQVQEVAVLTLLNLSRLRSVAVSISSYGYPGVLKDVAILLRLHDNKFLVESTAMLLTNLATAPENRVLIMAVSEVTKALDWLLSDCAVEEQLLMASLSDSSCRTDSSHMKSAAHEDDESIEGDRNTPLDSKHYFKGQRTSIAFWAATALTFLDIQRSRAITLHSAEAYKGRAHAMIAMGMLQEAITELDLSIALQPEAAGTFSIRAIAKSLLQDYSGALVDADRGIELDSQYSGWYQERGILKRILGDLEGALVDLNKAVELEKGDYEILKHRGYVRYLLHDEEGAREDAEWALRVKDTSTTLHEAQYDDFIVNFLGALPVEYLGYKLR</sequence>
<dbReference type="SMART" id="SM00185">
    <property type="entry name" value="ARM"/>
    <property type="match status" value="12"/>
</dbReference>
<evidence type="ECO:0000256" key="10">
    <source>
        <dbReference type="ARBA" id="ARBA00023288"/>
    </source>
</evidence>
<dbReference type="GO" id="GO:0005774">
    <property type="term" value="C:vacuolar membrane"/>
    <property type="evidence" value="ECO:0007669"/>
    <property type="project" value="UniProtKB-SubCell"/>
</dbReference>
<dbReference type="PANTHER" id="PTHR47249:SF1">
    <property type="entry name" value="VACUOLAR PROTEIN 8"/>
    <property type="match status" value="1"/>
</dbReference>
<reference evidence="15 16" key="1">
    <citation type="submission" date="2024-09" db="EMBL/GenBank/DDBJ databases">
        <title>Chromosome-scale assembly of Riccia sorocarpa.</title>
        <authorList>
            <person name="Paukszto L."/>
        </authorList>
    </citation>
    <scope>NUCLEOTIDE SEQUENCE [LARGE SCALE GENOMIC DNA]</scope>
    <source>
        <strain evidence="15">LP-2024</strain>
        <tissue evidence="15">Aerial parts of the thallus</tissue>
    </source>
</reference>
<dbReference type="InterPro" id="IPR011989">
    <property type="entry name" value="ARM-like"/>
</dbReference>
<feature type="domain" description="Armadillo repeat-containing" evidence="14">
    <location>
        <begin position="905"/>
        <end position="1071"/>
    </location>
</feature>
<proteinExistence type="inferred from homology"/>
<dbReference type="PANTHER" id="PTHR47249">
    <property type="entry name" value="VACUOLAR PROTEIN 8"/>
    <property type="match status" value="1"/>
</dbReference>